<feature type="transmembrane region" description="Helical" evidence="6">
    <location>
        <begin position="227"/>
        <end position="245"/>
    </location>
</feature>
<feature type="transmembrane region" description="Helical" evidence="6">
    <location>
        <begin position="87"/>
        <end position="108"/>
    </location>
</feature>
<dbReference type="InterPro" id="IPR002797">
    <property type="entry name" value="Polysacc_synth"/>
</dbReference>
<feature type="transmembrane region" description="Helical" evidence="6">
    <location>
        <begin position="251"/>
        <end position="274"/>
    </location>
</feature>
<feature type="transmembrane region" description="Helical" evidence="6">
    <location>
        <begin position="12"/>
        <end position="31"/>
    </location>
</feature>
<evidence type="ECO:0000256" key="1">
    <source>
        <dbReference type="ARBA" id="ARBA00004651"/>
    </source>
</evidence>
<accession>A0AAE8FQY8</accession>
<keyword evidence="5 6" id="KW-0472">Membrane</keyword>
<evidence type="ECO:0000256" key="5">
    <source>
        <dbReference type="ARBA" id="ARBA00023136"/>
    </source>
</evidence>
<feature type="transmembrane region" description="Helical" evidence="6">
    <location>
        <begin position="434"/>
        <end position="455"/>
    </location>
</feature>
<feature type="transmembrane region" description="Helical" evidence="6">
    <location>
        <begin position="161"/>
        <end position="179"/>
    </location>
</feature>
<sequence>MKKIDQLKTGAILSYILLGLSSFISILYTPIMLRLLGQSEYGLFSLANSIIGYLGILDFGLSNAVVRYTAKYHALNDKDGEENLHGMFILVYSILSIIVLIAGAIVILNVEKFFISTLSFEELNRMKVIMLIMIFNLAISFPFGVFDGIMIAYEHFVFPKIVGIVRVILNPIVMIPLLFMGYRSVAMTVVVTLVNLLSIGINVYYCFRKLHIKIKFKKFEFRLIKEISGYSFFIFLNVIVDKVYWSTDQFILGAVSGTVAVAIYSVGSTIDFYYMNFSTAISGVFLPKITKMVTKNASSKELSDLFIKAGRIQYIIMAFILGGFILVGKEFITTWAGQDYYLAYYIALVIMIPLTVPLIQNLGITILQAKNMHKFRSKIYIVIAILNLLASIPMAKFFGGIGAAICTSIAMVIGNILIINIYYYKKINIDIPTFWKNIFIMTIPVIISIIIGNLINPFINIHGYFGILIKGILFGIIFFILMWLIGMNDYEKNLLKAPFMKIKNKLIDRRNLA</sequence>
<feature type="transmembrane region" description="Helical" evidence="6">
    <location>
        <begin position="314"/>
        <end position="336"/>
    </location>
</feature>
<reference evidence="7 8" key="1">
    <citation type="submission" date="2018-11" db="EMBL/GenBank/DDBJ databases">
        <title>Draft genome sequences of potential pathogenic Clostridium perfringens from environmental surface water in the North West Province, South Africa.</title>
        <authorList>
            <person name="Fourie J.C.J."/>
            <person name="Sanko T.J."/>
            <person name="Bezuidenhout C."/>
            <person name="Mienie C."/>
            <person name="Adeleke R."/>
        </authorList>
    </citation>
    <scope>NUCLEOTIDE SEQUENCE [LARGE SCALE GENOMIC DNA]</scope>
    <source>
        <strain evidence="7 8">SC4-C13</strain>
    </source>
</reference>
<feature type="transmembrane region" description="Helical" evidence="6">
    <location>
        <begin position="342"/>
        <end position="367"/>
    </location>
</feature>
<feature type="transmembrane region" description="Helical" evidence="6">
    <location>
        <begin position="185"/>
        <end position="207"/>
    </location>
</feature>
<dbReference type="InterPro" id="IPR050833">
    <property type="entry name" value="Poly_Biosynth_Transport"/>
</dbReference>
<dbReference type="AlphaFoldDB" id="A0AAE8FQY8"/>
<feature type="transmembrane region" description="Helical" evidence="6">
    <location>
        <begin position="128"/>
        <end position="149"/>
    </location>
</feature>
<dbReference type="GO" id="GO:0005886">
    <property type="term" value="C:plasma membrane"/>
    <property type="evidence" value="ECO:0007669"/>
    <property type="project" value="UniProtKB-SubCell"/>
</dbReference>
<comment type="caution">
    <text evidence="7">The sequence shown here is derived from an EMBL/GenBank/DDBJ whole genome shotgun (WGS) entry which is preliminary data.</text>
</comment>
<keyword evidence="4 6" id="KW-1133">Transmembrane helix</keyword>
<feature type="transmembrane region" description="Helical" evidence="6">
    <location>
        <begin position="401"/>
        <end position="422"/>
    </location>
</feature>
<organism evidence="7 8">
    <name type="scientific">Clostridium perfringens</name>
    <dbReference type="NCBI Taxonomy" id="1502"/>
    <lineage>
        <taxon>Bacteria</taxon>
        <taxon>Bacillati</taxon>
        <taxon>Bacillota</taxon>
        <taxon>Clostridia</taxon>
        <taxon>Eubacteriales</taxon>
        <taxon>Clostridiaceae</taxon>
        <taxon>Clostridium</taxon>
    </lineage>
</organism>
<gene>
    <name evidence="7" type="ORF">EHZ11_13140</name>
</gene>
<feature type="transmembrane region" description="Helical" evidence="6">
    <location>
        <begin position="43"/>
        <end position="66"/>
    </location>
</feature>
<evidence type="ECO:0000256" key="4">
    <source>
        <dbReference type="ARBA" id="ARBA00022989"/>
    </source>
</evidence>
<dbReference type="RefSeq" id="WP_060669596.1">
    <property type="nucleotide sequence ID" value="NZ_CATNWM010000003.1"/>
</dbReference>
<keyword evidence="3 6" id="KW-0812">Transmembrane</keyword>
<evidence type="ECO:0000256" key="2">
    <source>
        <dbReference type="ARBA" id="ARBA00022475"/>
    </source>
</evidence>
<feature type="transmembrane region" description="Helical" evidence="6">
    <location>
        <begin position="379"/>
        <end position="395"/>
    </location>
</feature>
<dbReference type="Pfam" id="PF01943">
    <property type="entry name" value="Polysacc_synt"/>
    <property type="match status" value="1"/>
</dbReference>
<dbReference type="Proteomes" id="UP000273641">
    <property type="component" value="Unassembled WGS sequence"/>
</dbReference>
<keyword evidence="2" id="KW-1003">Cell membrane</keyword>
<feature type="transmembrane region" description="Helical" evidence="6">
    <location>
        <begin position="461"/>
        <end position="486"/>
    </location>
</feature>
<evidence type="ECO:0000313" key="8">
    <source>
        <dbReference type="Proteomes" id="UP000273641"/>
    </source>
</evidence>
<comment type="subcellular location">
    <subcellularLocation>
        <location evidence="1">Cell membrane</location>
        <topology evidence="1">Multi-pass membrane protein</topology>
    </subcellularLocation>
</comment>
<proteinExistence type="predicted"/>
<dbReference type="PANTHER" id="PTHR30250">
    <property type="entry name" value="PST FAMILY PREDICTED COLANIC ACID TRANSPORTER"/>
    <property type="match status" value="1"/>
</dbReference>
<dbReference type="EMBL" id="RQNR01000007">
    <property type="protein sequence ID" value="RQN23566.1"/>
    <property type="molecule type" value="Genomic_DNA"/>
</dbReference>
<dbReference type="PANTHER" id="PTHR30250:SF26">
    <property type="entry name" value="PSMA PROTEIN"/>
    <property type="match status" value="1"/>
</dbReference>
<name>A0AAE8FQY8_CLOPF</name>
<evidence type="ECO:0000256" key="3">
    <source>
        <dbReference type="ARBA" id="ARBA00022692"/>
    </source>
</evidence>
<protein>
    <submittedName>
        <fullName evidence="7">Flippase</fullName>
    </submittedName>
</protein>
<evidence type="ECO:0000313" key="7">
    <source>
        <dbReference type="EMBL" id="RQN23566.1"/>
    </source>
</evidence>
<evidence type="ECO:0000256" key="6">
    <source>
        <dbReference type="SAM" id="Phobius"/>
    </source>
</evidence>